<reference evidence="10" key="1">
    <citation type="submission" date="2017-02" db="EMBL/GenBank/DDBJ databases">
        <authorList>
            <person name="Varghese N."/>
            <person name="Submissions S."/>
        </authorList>
    </citation>
    <scope>NUCLEOTIDE SEQUENCE [LARGE SCALE GENOMIC DNA]</scope>
    <source>
        <strain evidence="10">ATCC 35199</strain>
    </source>
</reference>
<dbReference type="InterPro" id="IPR050090">
    <property type="entry name" value="Tyrosine_recombinase_XerCD"/>
</dbReference>
<dbReference type="SUPFAM" id="SSF56349">
    <property type="entry name" value="DNA breaking-rejoining enzymes"/>
    <property type="match status" value="1"/>
</dbReference>
<comment type="similarity">
    <text evidence="2">Belongs to the 'phage' integrase family.</text>
</comment>
<keyword evidence="10" id="KW-1185">Reference proteome</keyword>
<dbReference type="InterPro" id="IPR004107">
    <property type="entry name" value="Integrase_SAM-like_N"/>
</dbReference>
<dbReference type="EMBL" id="FUYN01000005">
    <property type="protein sequence ID" value="SKB58166.1"/>
    <property type="molecule type" value="Genomic_DNA"/>
</dbReference>
<dbReference type="Gene3D" id="1.10.150.130">
    <property type="match status" value="1"/>
</dbReference>
<comment type="function">
    <text evidence="1">Site-specific tyrosine recombinase, which acts by catalyzing the cutting and rejoining of the recombining DNA molecules.</text>
</comment>
<feature type="domain" description="Core-binding (CB)" evidence="8">
    <location>
        <begin position="78"/>
        <end position="163"/>
    </location>
</feature>
<dbReference type="PROSITE" id="PS51900">
    <property type="entry name" value="CB"/>
    <property type="match status" value="1"/>
</dbReference>
<keyword evidence="5" id="KW-0233">DNA recombination</keyword>
<evidence type="ECO:0000259" key="7">
    <source>
        <dbReference type="PROSITE" id="PS51898"/>
    </source>
</evidence>
<dbReference type="InterPro" id="IPR011010">
    <property type="entry name" value="DNA_brk_join_enz"/>
</dbReference>
<dbReference type="PANTHER" id="PTHR30349">
    <property type="entry name" value="PHAGE INTEGRASE-RELATED"/>
    <property type="match status" value="1"/>
</dbReference>
<dbReference type="PANTHER" id="PTHR30349:SF41">
    <property type="entry name" value="INTEGRASE_RECOMBINASE PROTEIN MJ0367-RELATED"/>
    <property type="match status" value="1"/>
</dbReference>
<dbReference type="Proteomes" id="UP000243406">
    <property type="component" value="Unassembled WGS sequence"/>
</dbReference>
<dbReference type="PROSITE" id="PS51898">
    <property type="entry name" value="TYR_RECOMBINASE"/>
    <property type="match status" value="1"/>
</dbReference>
<feature type="domain" description="Tyr recombinase" evidence="7">
    <location>
        <begin position="183"/>
        <end position="388"/>
    </location>
</feature>
<dbReference type="InterPro" id="IPR013762">
    <property type="entry name" value="Integrase-like_cat_sf"/>
</dbReference>
<sequence>MVAGHLQEKKGRYYVVLSYKDRQNKRITKWISTKLPVKNNKKKAEQILNEYKTKYQMMIEGNINEQNEQVENSRLENLLFTDFIQDWLELVKPNLEKTSYTSYHNIIHKRIIPYFEKNPIRVSDIRAYHIQKFYQYAQMKYNLSNTTLIRYHANIRKALQYALKLKLVTTNEADLVEKPKKQQVVYNYYNDREIVNLLEKVKGLKIEFAVIMAVYYGLRRSEILGLKWEAIDFEDKTITIKHTITEIKENGKVKEVEKNRTKNKGSYRILPLLPEIEEYLLKMHKSQEENKKIAKSSWSDEFAQYIYLDELGVRTKPNYITQHFNMFLKKNKMKMIRFHDLRHSCASLLIANGISLKEIQLWLGHSDYSTTANIYVHLDSASKNNTASAISNAISKANF</sequence>
<evidence type="ECO:0000313" key="10">
    <source>
        <dbReference type="Proteomes" id="UP000243406"/>
    </source>
</evidence>
<dbReference type="InterPro" id="IPR010998">
    <property type="entry name" value="Integrase_recombinase_N"/>
</dbReference>
<evidence type="ECO:0000256" key="4">
    <source>
        <dbReference type="ARBA" id="ARBA00023125"/>
    </source>
</evidence>
<dbReference type="Pfam" id="PF00589">
    <property type="entry name" value="Phage_integrase"/>
    <property type="match status" value="1"/>
</dbReference>
<keyword evidence="4 6" id="KW-0238">DNA-binding</keyword>
<dbReference type="AlphaFoldDB" id="A0A1T5CFP3"/>
<protein>
    <submittedName>
        <fullName evidence="9">Site-specific recombinase XerD</fullName>
    </submittedName>
</protein>
<dbReference type="GO" id="GO:0003677">
    <property type="term" value="F:DNA binding"/>
    <property type="evidence" value="ECO:0007669"/>
    <property type="project" value="UniProtKB-UniRule"/>
</dbReference>
<evidence type="ECO:0000259" key="8">
    <source>
        <dbReference type="PROSITE" id="PS51900"/>
    </source>
</evidence>
<proteinExistence type="inferred from homology"/>
<evidence type="ECO:0000256" key="5">
    <source>
        <dbReference type="ARBA" id="ARBA00023172"/>
    </source>
</evidence>
<accession>A0A1T5CFP3</accession>
<dbReference type="InterPro" id="IPR044068">
    <property type="entry name" value="CB"/>
</dbReference>
<organism evidence="9 10">
    <name type="scientific">Acetoanaerobium noterae</name>
    <dbReference type="NCBI Taxonomy" id="745369"/>
    <lineage>
        <taxon>Bacteria</taxon>
        <taxon>Bacillati</taxon>
        <taxon>Bacillota</taxon>
        <taxon>Clostridia</taxon>
        <taxon>Peptostreptococcales</taxon>
        <taxon>Filifactoraceae</taxon>
        <taxon>Acetoanaerobium</taxon>
    </lineage>
</organism>
<evidence type="ECO:0000313" key="9">
    <source>
        <dbReference type="EMBL" id="SKB58166.1"/>
    </source>
</evidence>
<dbReference type="Gene3D" id="1.10.443.10">
    <property type="entry name" value="Intergrase catalytic core"/>
    <property type="match status" value="1"/>
</dbReference>
<name>A0A1T5CFP3_9FIRM</name>
<evidence type="ECO:0000256" key="3">
    <source>
        <dbReference type="ARBA" id="ARBA00022908"/>
    </source>
</evidence>
<evidence type="ECO:0000256" key="6">
    <source>
        <dbReference type="PROSITE-ProRule" id="PRU01248"/>
    </source>
</evidence>
<gene>
    <name evidence="9" type="ORF">SAMN02745120_2153</name>
</gene>
<keyword evidence="3" id="KW-0229">DNA integration</keyword>
<evidence type="ECO:0000256" key="1">
    <source>
        <dbReference type="ARBA" id="ARBA00003283"/>
    </source>
</evidence>
<dbReference type="GO" id="GO:0006310">
    <property type="term" value="P:DNA recombination"/>
    <property type="evidence" value="ECO:0007669"/>
    <property type="project" value="UniProtKB-KW"/>
</dbReference>
<dbReference type="Pfam" id="PF14659">
    <property type="entry name" value="Phage_int_SAM_3"/>
    <property type="match status" value="1"/>
</dbReference>
<dbReference type="OrthoDB" id="9785687at2"/>
<dbReference type="InterPro" id="IPR002104">
    <property type="entry name" value="Integrase_catalytic"/>
</dbReference>
<evidence type="ECO:0000256" key="2">
    <source>
        <dbReference type="ARBA" id="ARBA00008857"/>
    </source>
</evidence>
<dbReference type="CDD" id="cd01189">
    <property type="entry name" value="INT_ICEBs1_C_like"/>
    <property type="match status" value="1"/>
</dbReference>
<dbReference type="RefSeq" id="WP_079589969.1">
    <property type="nucleotide sequence ID" value="NZ_FUYN01000005.1"/>
</dbReference>
<dbReference type="GO" id="GO:0015074">
    <property type="term" value="P:DNA integration"/>
    <property type="evidence" value="ECO:0007669"/>
    <property type="project" value="UniProtKB-KW"/>
</dbReference>